<dbReference type="InterPro" id="IPR007319">
    <property type="entry name" value="WDR36/Utp21_C"/>
</dbReference>
<feature type="compositionally biased region" description="Low complexity" evidence="1">
    <location>
        <begin position="278"/>
        <end position="287"/>
    </location>
</feature>
<dbReference type="GO" id="GO:0032040">
    <property type="term" value="C:small-subunit processome"/>
    <property type="evidence" value="ECO:0007669"/>
    <property type="project" value="InterPro"/>
</dbReference>
<feature type="compositionally biased region" description="Basic and acidic residues" evidence="1">
    <location>
        <begin position="263"/>
        <end position="272"/>
    </location>
</feature>
<dbReference type="VEuPathDB" id="PlasmoDB:PRG01_1360100"/>
<dbReference type="EMBL" id="HG810774">
    <property type="protein sequence ID" value="CDO66358.1"/>
    <property type="molecule type" value="Genomic_DNA"/>
</dbReference>
<dbReference type="PANTHER" id="PTHR22840:SF12">
    <property type="entry name" value="WD REPEAT-CONTAINING PROTEIN 36"/>
    <property type="match status" value="1"/>
</dbReference>
<dbReference type="Gene3D" id="2.130.10.10">
    <property type="entry name" value="YVTN repeat-like/Quinoprotein amine dehydrogenase"/>
    <property type="match status" value="2"/>
</dbReference>
<proteinExistence type="predicted"/>
<dbReference type="SUPFAM" id="SSF50998">
    <property type="entry name" value="Quinoprotein alcohol dehydrogenase-like"/>
    <property type="match status" value="2"/>
</dbReference>
<keyword evidence="4" id="KW-1185">Reference proteome</keyword>
<evidence type="ECO:0000259" key="2">
    <source>
        <dbReference type="Pfam" id="PF04192"/>
    </source>
</evidence>
<organism evidence="3 4">
    <name type="scientific">Plasmodium reichenowi</name>
    <dbReference type="NCBI Taxonomy" id="5854"/>
    <lineage>
        <taxon>Eukaryota</taxon>
        <taxon>Sar</taxon>
        <taxon>Alveolata</taxon>
        <taxon>Apicomplexa</taxon>
        <taxon>Aconoidasida</taxon>
        <taxon>Haemosporida</taxon>
        <taxon>Plasmodiidae</taxon>
        <taxon>Plasmodium</taxon>
        <taxon>Plasmodium (Laverania)</taxon>
    </lineage>
</organism>
<feature type="compositionally biased region" description="Basic and acidic residues" evidence="1">
    <location>
        <begin position="288"/>
        <end position="297"/>
    </location>
</feature>
<evidence type="ECO:0000313" key="4">
    <source>
        <dbReference type="Proteomes" id="UP000027581"/>
    </source>
</evidence>
<accession>A0A060RY96</accession>
<feature type="region of interest" description="Disordered" evidence="1">
    <location>
        <begin position="247"/>
        <end position="321"/>
    </location>
</feature>
<dbReference type="GO" id="GO:0006364">
    <property type="term" value="P:rRNA processing"/>
    <property type="evidence" value="ECO:0007669"/>
    <property type="project" value="InterPro"/>
</dbReference>
<dbReference type="Pfam" id="PF25168">
    <property type="entry name" value="Beta-prop_WDR36-Utp21_2nd"/>
    <property type="match status" value="1"/>
</dbReference>
<dbReference type="InterPro" id="IPR015943">
    <property type="entry name" value="WD40/YVTN_repeat-like_dom_sf"/>
</dbReference>
<dbReference type="GO" id="GO:0034388">
    <property type="term" value="C:Pwp2p-containing subcomplex of 90S preribosome"/>
    <property type="evidence" value="ECO:0007669"/>
    <property type="project" value="TreeGrafter"/>
</dbReference>
<dbReference type="PhylomeDB" id="A0A060RY96"/>
<sequence>MGVEKNISMSLKLSEVFCTDENNIKEYNKGKNNNLDIIENVQDYKEKSKQILNKYKITEFNKKIKSDQNIYEKKNKSIDDEYINNNRDNRVNNGNIKEEHQDENIYTEKNYKNIIPSKESNLLIANGTTGIIVHNGIMCLSMKGIQPFIITSVKNSFCVYDPHKLRKAFLSEYFLEDIKNLYSTNNFVYVIFNRQVYKINDNGNKKVFSDHHKYNIINILITLDYLLTYSAKEIIIWNDNNDRNDFTQSDTNSELSDNEENNDEKHVKKDNNTKGNPNSINKNNYTNDNDRNLDSNKNDPSNNKRNVKNNHKKNNIQENMPKKSDYFYKSINLFDNASNVEIKSVIHPEGYKNKVIITTNENKIYLYNINKEKIIHEYKAINILCLNEEKYIKIISPTLKNEELCIITSSNELYILDIEKDQIVYTKNIHMNDDFVSCVSFYTYQFDDEMNYIILIGTENGKLLMINLKNNQYFIRRDVHDYVKTILVSGQGYIYTCGYDNKIHLLNINKNNFALDIIKTRNSCIGIVNNIKYLDDENHKLIVSANMENTKEGNLFIISPHNPEQNKDFSFNKKLNILNTTIIDFDININRHYDWNNILICFENSDRIYLASSYKKTISNEHLILPNSYSNKRQNKEKVNNEPFLKNEENVEEDNNADLENEEYKIYNEYETYQMLHLKKQKYATSVLISSCGHIGIVGYNDGEIHSFNIQSTTYRNEYKLNKYSISSKAHINGNILKLYLYGINYFVSASSSKEDTCLRVWNIYTSDLIYVYNIKNEYTNSVEDIHIVSFYHYNILTAVCLSNNHTLILDIEQKCITRKFHFAFLVTNIIFSKDNRLIFFALQNNTLLIYDIISNTFVDYLLFKNSVTSMVYDDIYLYTAHKNCYNFVYSFTNKNLFNKYNYYVSDYKSFHAIPIEVFSDTEDEKSYNIMNIKDLINMNQQSEDNLNNNINEKLSKHDEPINENEKNDYVNIMETYTSSENQINKNLITLSGFNISKIAYLIFLDKIKDKCKVEENVKRNDEIPFFLTTKLDKNIEYKDDKEEQFLQNVTNNLENKTSEQESQQQDEQQENQESNVESKEIVKSKHIGKNSKIQIPSSKLQEILSKNEESYIKVLKYFKSLSPSGIHYNILCLSTKEELENMMNFFIYHVKTNDNVDLIQAYLFIFLKAHGKKIMKSKEKKLKNTTRVLLHEIQGCWSNINFLFENIIFFIKFLTNIQLE</sequence>
<protein>
    <submittedName>
        <fullName evidence="3">U3 snoRNA-associated small subunit rRNA processing protein, putative</fullName>
    </submittedName>
</protein>
<reference evidence="3" key="2">
    <citation type="submission" date="2014-05" db="EMBL/GenBank/DDBJ databases">
        <title>The genome sequences of chimpanzee malaria parasites reveal the path to human adaptation.</title>
        <authorList>
            <person name="Otto T.D."/>
            <person name="Rayner J.C."/>
            <person name="Boehme U."/>
            <person name="Pain A."/>
            <person name="Spottiswoode N."/>
            <person name="Sanders M."/>
            <person name="Quail M."/>
            <person name="Ollomo B."/>
            <person name="Renaud F."/>
            <person name="Thomas A.W."/>
            <person name="Prugnolle F."/>
            <person name="Conway D.J."/>
            <person name="Newbold C."/>
            <person name="Berriman M."/>
        </authorList>
    </citation>
    <scope>NUCLEOTIDE SEQUENCE [LARGE SCALE GENOMIC DNA]</scope>
    <source>
        <strain evidence="3">CDC</strain>
    </source>
</reference>
<evidence type="ECO:0000313" key="3">
    <source>
        <dbReference type="EMBL" id="CDO66358.1"/>
    </source>
</evidence>
<name>A0A060RY96_PLARE</name>
<dbReference type="Proteomes" id="UP000027581">
    <property type="component" value="Unassembled WGS sequence"/>
</dbReference>
<dbReference type="VEuPathDB" id="PlasmoDB:PRCDC_1356600"/>
<feature type="compositionally biased region" description="Basic residues" evidence="1">
    <location>
        <begin position="305"/>
        <end position="314"/>
    </location>
</feature>
<feature type="compositionally biased region" description="Low complexity" evidence="1">
    <location>
        <begin position="1061"/>
        <end position="1076"/>
    </location>
</feature>
<evidence type="ECO:0000256" key="1">
    <source>
        <dbReference type="SAM" id="MobiDB-lite"/>
    </source>
</evidence>
<dbReference type="AlphaFoldDB" id="A0A060RY96"/>
<gene>
    <name evidence="3" type="ORF">PRCDC_1356600</name>
</gene>
<feature type="region of interest" description="Disordered" evidence="1">
    <location>
        <begin position="1056"/>
        <end position="1084"/>
    </location>
</feature>
<dbReference type="Pfam" id="PF04192">
    <property type="entry name" value="Utp21"/>
    <property type="match status" value="1"/>
</dbReference>
<dbReference type="InterPro" id="IPR011047">
    <property type="entry name" value="Quinoprotein_ADH-like_sf"/>
</dbReference>
<reference evidence="3" key="1">
    <citation type="submission" date="2014-01" db="EMBL/GenBank/DDBJ databases">
        <authorList>
            <person name="Aslett M."/>
        </authorList>
    </citation>
    <scope>NUCLEOTIDE SEQUENCE</scope>
    <source>
        <strain evidence="3">CDC</strain>
    </source>
</reference>
<feature type="domain" description="WDR36/Utp21 C-terminal" evidence="2">
    <location>
        <begin position="982"/>
        <end position="1216"/>
    </location>
</feature>
<dbReference type="PANTHER" id="PTHR22840">
    <property type="entry name" value="WD REPEAT-CONTAINING PROTEIN 36"/>
    <property type="match status" value="1"/>
</dbReference>